<dbReference type="Pfam" id="PF13458">
    <property type="entry name" value="Peripla_BP_6"/>
    <property type="match status" value="1"/>
</dbReference>
<dbReference type="InterPro" id="IPR028082">
    <property type="entry name" value="Peripla_BP_I"/>
</dbReference>
<dbReference type="InterPro" id="IPR028081">
    <property type="entry name" value="Leu-bd"/>
</dbReference>
<evidence type="ECO:0000259" key="3">
    <source>
        <dbReference type="Pfam" id="PF13458"/>
    </source>
</evidence>
<evidence type="ECO:0000256" key="2">
    <source>
        <dbReference type="ARBA" id="ARBA00022729"/>
    </source>
</evidence>
<dbReference type="Proteomes" id="UP000324896">
    <property type="component" value="Unassembled WGS sequence"/>
</dbReference>
<gene>
    <name evidence="9" type="ORF">BY453_104173</name>
    <name evidence="10" type="ORF">C7954_10312</name>
    <name evidence="4" type="ORF">C8C78_103133</name>
    <name evidence="5" type="ORF">SAMN04488597_11380</name>
    <name evidence="6" type="ORF">SAMN04488598_101273</name>
    <name evidence="8" type="ORF">SAMN04515652_10118</name>
    <name evidence="7" type="ORF">SAMN04515654_107125</name>
</gene>
<dbReference type="PANTHER" id="PTHR30483">
    <property type="entry name" value="LEUCINE-SPECIFIC-BINDING PROTEIN"/>
    <property type="match status" value="1"/>
</dbReference>
<name>A0A1G6PCF2_9FIRM</name>
<feature type="domain" description="Leucine-binding protein" evidence="3">
    <location>
        <begin position="28"/>
        <end position="378"/>
    </location>
</feature>
<keyword evidence="2" id="KW-0732">Signal</keyword>
<evidence type="ECO:0000313" key="9">
    <source>
        <dbReference type="EMBL" id="TDS33780.1"/>
    </source>
</evidence>
<dbReference type="EMBL" id="SOEF01000003">
    <property type="protein sequence ID" value="TDX46810.1"/>
    <property type="molecule type" value="Genomic_DNA"/>
</dbReference>
<dbReference type="EMBL" id="QICM01000003">
    <property type="protein sequence ID" value="PXV69419.1"/>
    <property type="molecule type" value="Genomic_DNA"/>
</dbReference>
<evidence type="ECO:0000313" key="6">
    <source>
        <dbReference type="EMBL" id="SDE74513.1"/>
    </source>
</evidence>
<accession>A0A1G6PCF2</accession>
<sequence length="396" mass="43635">MKKRAFSILFITFLLVAQFSIFTLAADPITIGGTSSMVGILGSIGEMVLRGAQLAVDMANEKGGIHGQEIDYTNIDGQSNQTVISNAAIRLIEEENVIAGIGPVDINYLSAAAPIFENNKTVLMDPTATTPSIAEMGDYIFMTPFGDDAQARALAKYVAEDLGFDNIAIIKDVNADYSITLAEHFIEAFKEFTGKENPIAVEENYQTGDQDYTAQMTRIRQFKDIDALFIIPPLPQDAPVIANQARRFGINVPIIYPDAGDFDEVIDIGGDSVEGAYISSHFAVEEAMTDIANEFVEKFEAEHGYTPGGFEGLGFDSAQIILEAIRKIDAEEWKSMNLAEQRVAVQQSLINNEFNNLIVPIKYEPNLPPTKPVVIKQIKNGERVFIKTMWPEDFEK</sequence>
<evidence type="ECO:0000313" key="16">
    <source>
        <dbReference type="Proteomes" id="UP000295758"/>
    </source>
</evidence>
<dbReference type="Proteomes" id="UP000198612">
    <property type="component" value="Unassembled WGS sequence"/>
</dbReference>
<dbReference type="Proteomes" id="UP000198945">
    <property type="component" value="Unassembled WGS sequence"/>
</dbReference>
<dbReference type="SUPFAM" id="SSF53822">
    <property type="entry name" value="Periplasmic binding protein-like I"/>
    <property type="match status" value="1"/>
</dbReference>
<dbReference type="EMBL" id="FNBJ01000001">
    <property type="protein sequence ID" value="SDE74513.1"/>
    <property type="molecule type" value="Genomic_DNA"/>
</dbReference>
<dbReference type="RefSeq" id="WP_073155340.1">
    <property type="nucleotide sequence ID" value="NZ_FMYT01000013.1"/>
</dbReference>
<evidence type="ECO:0000313" key="8">
    <source>
        <dbReference type="EMBL" id="SES61412.1"/>
    </source>
</evidence>
<evidence type="ECO:0000256" key="1">
    <source>
        <dbReference type="ARBA" id="ARBA00010062"/>
    </source>
</evidence>
<dbReference type="Proteomes" id="UP000295758">
    <property type="component" value="Unassembled WGS sequence"/>
</dbReference>
<dbReference type="CDD" id="cd06347">
    <property type="entry name" value="PBP1_ABC_LivK_ligand_binding-like"/>
    <property type="match status" value="1"/>
</dbReference>
<dbReference type="Proteomes" id="UP000199519">
    <property type="component" value="Unassembled WGS sequence"/>
</dbReference>
<protein>
    <submittedName>
        <fullName evidence="4">Amino acid/amide ABC transporter substrate-binding protein (HAAT family)</fullName>
    </submittedName>
    <submittedName>
        <fullName evidence="5">Amino acid/amide ABC transporter substrate-binding protein, HAAT family</fullName>
    </submittedName>
</protein>
<dbReference type="Proteomes" id="UP000247389">
    <property type="component" value="Unassembled WGS sequence"/>
</dbReference>
<evidence type="ECO:0000313" key="5">
    <source>
        <dbReference type="EMBL" id="SDC76995.1"/>
    </source>
</evidence>
<dbReference type="Gene3D" id="3.40.50.2300">
    <property type="match status" value="2"/>
</dbReference>
<evidence type="ECO:0000313" key="11">
    <source>
        <dbReference type="Proteomes" id="UP000198612"/>
    </source>
</evidence>
<reference evidence="9 16" key="3">
    <citation type="submission" date="2019-03" db="EMBL/GenBank/DDBJ databases">
        <title>Deep subsurface shale carbon reservoir microbial communities from Ohio and West Virginia, USA.</title>
        <authorList>
            <person name="Wrighton K."/>
        </authorList>
    </citation>
    <scope>NUCLEOTIDE SEQUENCE [LARGE SCALE GENOMIC DNA]</scope>
    <source>
        <strain evidence="9 16">UTICA-S4D12</strain>
    </source>
</reference>
<evidence type="ECO:0000313" key="10">
    <source>
        <dbReference type="EMBL" id="TDX46810.1"/>
    </source>
</evidence>
<organism evidence="5 17">
    <name type="scientific">Halanaerobium congolense</name>
    <dbReference type="NCBI Taxonomy" id="54121"/>
    <lineage>
        <taxon>Bacteria</taxon>
        <taxon>Bacillati</taxon>
        <taxon>Bacillota</taxon>
        <taxon>Clostridia</taxon>
        <taxon>Halanaerobiales</taxon>
        <taxon>Halanaerobiaceae</taxon>
        <taxon>Halanaerobium</taxon>
    </lineage>
</organism>
<evidence type="ECO:0000313" key="13">
    <source>
        <dbReference type="Proteomes" id="UP000199519"/>
    </source>
</evidence>
<dbReference type="EMBL" id="FMYT01000013">
    <property type="protein sequence ID" value="SDC76995.1"/>
    <property type="molecule type" value="Genomic_DNA"/>
</dbReference>
<dbReference type="Proteomes" id="UP000295472">
    <property type="component" value="Unassembled WGS sequence"/>
</dbReference>
<dbReference type="STRING" id="54121.SAMN04515653_10610"/>
<dbReference type="GeneID" id="57011750"/>
<evidence type="ECO:0000313" key="12">
    <source>
        <dbReference type="Proteomes" id="UP000198945"/>
    </source>
</evidence>
<evidence type="ECO:0000313" key="4">
    <source>
        <dbReference type="EMBL" id="PXV69419.1"/>
    </source>
</evidence>
<reference evidence="11 13" key="2">
    <citation type="submission" date="2016-10" db="EMBL/GenBank/DDBJ databases">
        <authorList>
            <person name="Varghese N."/>
            <person name="Submissions S."/>
        </authorList>
    </citation>
    <scope>NUCLEOTIDE SEQUENCE [LARGE SCALE GENOMIC DNA]</scope>
    <source>
        <strain evidence="5 17">WG10</strain>
        <strain evidence="6 13">WG2</strain>
        <strain evidence="8 11">WG5</strain>
    </source>
</reference>
<dbReference type="InterPro" id="IPR051010">
    <property type="entry name" value="BCAA_transport"/>
</dbReference>
<dbReference type="EMBL" id="SOAA01000004">
    <property type="protein sequence ID" value="TDS33780.1"/>
    <property type="molecule type" value="Genomic_DNA"/>
</dbReference>
<evidence type="ECO:0000313" key="17">
    <source>
        <dbReference type="Proteomes" id="UP000324896"/>
    </source>
</evidence>
<dbReference type="AlphaFoldDB" id="A0A1G6PCF2"/>
<reference evidence="10 15" key="4">
    <citation type="submission" date="2019-03" db="EMBL/GenBank/DDBJ databases">
        <title>Subsurface microbial communities from deep shales in Ohio and West Virginia, USA.</title>
        <authorList>
            <person name="Wrighton K."/>
        </authorList>
    </citation>
    <scope>NUCLEOTIDE SEQUENCE [LARGE SCALE GENOMIC DNA]</scope>
    <source>
        <strain evidence="10 15">DSMZ 11287</strain>
        <strain evidence="4 14">MSL28</strain>
    </source>
</reference>
<proteinExistence type="inferred from homology"/>
<dbReference type="EMBL" id="FNEH01000007">
    <property type="protein sequence ID" value="SDI50779.1"/>
    <property type="molecule type" value="Genomic_DNA"/>
</dbReference>
<evidence type="ECO:0000313" key="15">
    <source>
        <dbReference type="Proteomes" id="UP000295472"/>
    </source>
</evidence>
<evidence type="ECO:0000313" key="7">
    <source>
        <dbReference type="EMBL" id="SDI50779.1"/>
    </source>
</evidence>
<dbReference type="EMBL" id="FOHG01000001">
    <property type="protein sequence ID" value="SES61412.1"/>
    <property type="molecule type" value="Genomic_DNA"/>
</dbReference>
<reference evidence="7 12" key="1">
    <citation type="submission" date="2016-10" db="EMBL/GenBank/DDBJ databases">
        <authorList>
            <person name="de Groot N.N."/>
        </authorList>
    </citation>
    <scope>NUCLEOTIDE SEQUENCE [LARGE SCALE GENOMIC DNA]</scope>
    <source>
        <strain evidence="7 12">WG7</strain>
    </source>
</reference>
<comment type="similarity">
    <text evidence="1">Belongs to the leucine-binding protein family.</text>
</comment>
<evidence type="ECO:0000313" key="14">
    <source>
        <dbReference type="Proteomes" id="UP000247389"/>
    </source>
</evidence>
<keyword evidence="13" id="KW-1185">Reference proteome</keyword>
<dbReference type="PANTHER" id="PTHR30483:SF6">
    <property type="entry name" value="PERIPLASMIC BINDING PROTEIN OF ABC TRANSPORTER FOR NATURAL AMINO ACIDS"/>
    <property type="match status" value="1"/>
</dbReference>
<dbReference type="OrthoDB" id="9783240at2"/>